<comment type="pathway">
    <text evidence="3 19">Cofactor biosynthesis; adenosylcobalamin biosynthesis; adenosylcobalamin from cob(II)yrinate a,c-diamide: step 7/7.</text>
</comment>
<dbReference type="GO" id="GO:0008818">
    <property type="term" value="F:cobalamin 5'-phosphate synthase activity"/>
    <property type="evidence" value="ECO:0007669"/>
    <property type="project" value="UniProtKB-UniRule"/>
</dbReference>
<comment type="subcellular location">
    <subcellularLocation>
        <location evidence="2 19">Cell membrane</location>
        <topology evidence="2 19">Multi-pass membrane protein</topology>
    </subcellularLocation>
</comment>
<keyword evidence="21" id="KW-1185">Reference proteome</keyword>
<evidence type="ECO:0000256" key="3">
    <source>
        <dbReference type="ARBA" id="ARBA00004663"/>
    </source>
</evidence>
<comment type="catalytic activity">
    <reaction evidence="17 19">
        <text>alpha-ribazole + adenosylcob(III)inamide-GDP = adenosylcob(III)alamin + GMP + H(+)</text>
        <dbReference type="Rhea" id="RHEA:16049"/>
        <dbReference type="ChEBI" id="CHEBI:10329"/>
        <dbReference type="ChEBI" id="CHEBI:15378"/>
        <dbReference type="ChEBI" id="CHEBI:18408"/>
        <dbReference type="ChEBI" id="CHEBI:58115"/>
        <dbReference type="ChEBI" id="CHEBI:60487"/>
        <dbReference type="EC" id="2.7.8.26"/>
    </reaction>
</comment>
<comment type="cofactor">
    <cofactor evidence="1 19">
        <name>Mg(2+)</name>
        <dbReference type="ChEBI" id="CHEBI:18420"/>
    </cofactor>
</comment>
<organism evidence="20 21">
    <name type="scientific">Rhodopila globiformis</name>
    <name type="common">Rhodopseudomonas globiformis</name>
    <dbReference type="NCBI Taxonomy" id="1071"/>
    <lineage>
        <taxon>Bacteria</taxon>
        <taxon>Pseudomonadati</taxon>
        <taxon>Pseudomonadota</taxon>
        <taxon>Alphaproteobacteria</taxon>
        <taxon>Acetobacterales</taxon>
        <taxon>Acetobacteraceae</taxon>
        <taxon>Rhodopila</taxon>
    </lineage>
</organism>
<evidence type="ECO:0000256" key="9">
    <source>
        <dbReference type="ARBA" id="ARBA00022679"/>
    </source>
</evidence>
<evidence type="ECO:0000256" key="14">
    <source>
        <dbReference type="ARBA" id="ARBA00025228"/>
    </source>
</evidence>
<dbReference type="InterPro" id="IPR003805">
    <property type="entry name" value="CobS"/>
</dbReference>
<evidence type="ECO:0000256" key="1">
    <source>
        <dbReference type="ARBA" id="ARBA00001946"/>
    </source>
</evidence>
<dbReference type="PANTHER" id="PTHR34148">
    <property type="entry name" value="ADENOSYLCOBINAMIDE-GDP RIBAZOLETRANSFERASE"/>
    <property type="match status" value="1"/>
</dbReference>
<dbReference type="AlphaFoldDB" id="A0A2S6NGI3"/>
<feature type="transmembrane region" description="Helical" evidence="19">
    <location>
        <begin position="40"/>
        <end position="59"/>
    </location>
</feature>
<sequence length="251" mass="25793">MAFAAREGRAVWAAAMFFTRLPLPSLPVLRPEDESRATGWWPLIGVGVGALVAAVWWLAARVLPGGVAVGLALAAGMLFTGAMHEDGFADVCDGFGGGRTRERVLEIMRDSRVGAYGAVGVVMLLGLKWQAMAALPAGLLPAVVIAAHALSRGAALGITATLPYARSDGRPAQRMTGVSGARLAAGAVVALAPLLLLPLGTRVACLAVTVAAWAGCALWFRRRLGGYTGDCLGATQQVAEIAILLAALATL</sequence>
<dbReference type="RefSeq" id="WP_104519406.1">
    <property type="nucleotide sequence ID" value="NZ_NHRY01000139.1"/>
</dbReference>
<dbReference type="Proteomes" id="UP000239724">
    <property type="component" value="Unassembled WGS sequence"/>
</dbReference>
<feature type="transmembrane region" description="Helical" evidence="19">
    <location>
        <begin position="65"/>
        <end position="83"/>
    </location>
</feature>
<dbReference type="PANTHER" id="PTHR34148:SF1">
    <property type="entry name" value="ADENOSYLCOBINAMIDE-GDP RIBAZOLETRANSFERASE"/>
    <property type="match status" value="1"/>
</dbReference>
<gene>
    <name evidence="19" type="primary">cobS</name>
    <name evidence="20" type="ORF">CCS01_13695</name>
</gene>
<comment type="caution">
    <text evidence="20">The sequence shown here is derived from an EMBL/GenBank/DDBJ whole genome shotgun (WGS) entry which is preliminary data.</text>
</comment>
<keyword evidence="11 19" id="KW-0460">Magnesium</keyword>
<evidence type="ECO:0000256" key="18">
    <source>
        <dbReference type="ARBA" id="ARBA00049504"/>
    </source>
</evidence>
<evidence type="ECO:0000256" key="8">
    <source>
        <dbReference type="ARBA" id="ARBA00022573"/>
    </source>
</evidence>
<evidence type="ECO:0000256" key="5">
    <source>
        <dbReference type="ARBA" id="ARBA00013200"/>
    </source>
</evidence>
<name>A0A2S6NGI3_RHOGL</name>
<protein>
    <recommendedName>
        <fullName evidence="6 19">Adenosylcobinamide-GDP ribazoletransferase</fullName>
        <ecNumber evidence="5 19">2.7.8.26</ecNumber>
    </recommendedName>
    <alternativeName>
        <fullName evidence="16 19">Cobalamin synthase</fullName>
    </alternativeName>
    <alternativeName>
        <fullName evidence="15 19">Cobalamin-5'-phosphate synthase</fullName>
    </alternativeName>
</protein>
<comment type="function">
    <text evidence="14 19">Joins adenosylcobinamide-GDP and alpha-ribazole to generate adenosylcobalamin (Ado-cobalamin). Also synthesizes adenosylcobalamin 5'-phosphate from adenosylcobinamide-GDP and alpha-ribazole 5'-phosphate.</text>
</comment>
<evidence type="ECO:0000256" key="15">
    <source>
        <dbReference type="ARBA" id="ARBA00032605"/>
    </source>
</evidence>
<dbReference type="GO" id="GO:0005886">
    <property type="term" value="C:plasma membrane"/>
    <property type="evidence" value="ECO:0007669"/>
    <property type="project" value="UniProtKB-SubCell"/>
</dbReference>
<dbReference type="NCBIfam" id="TIGR00317">
    <property type="entry name" value="cobS"/>
    <property type="match status" value="1"/>
</dbReference>
<dbReference type="EMBL" id="NHRY01000139">
    <property type="protein sequence ID" value="PPQ33721.1"/>
    <property type="molecule type" value="Genomic_DNA"/>
</dbReference>
<evidence type="ECO:0000256" key="4">
    <source>
        <dbReference type="ARBA" id="ARBA00010561"/>
    </source>
</evidence>
<feature type="transmembrane region" description="Helical" evidence="19">
    <location>
        <begin position="177"/>
        <end position="195"/>
    </location>
</feature>
<dbReference type="GO" id="GO:0009236">
    <property type="term" value="P:cobalamin biosynthetic process"/>
    <property type="evidence" value="ECO:0007669"/>
    <property type="project" value="UniProtKB-UniRule"/>
</dbReference>
<reference evidence="20 21" key="1">
    <citation type="journal article" date="2018" name="Arch. Microbiol.">
        <title>New insights into the metabolic potential of the phototrophic purple bacterium Rhodopila globiformis DSM 161(T) from its draft genome sequence and evidence for a vanadium-dependent nitrogenase.</title>
        <authorList>
            <person name="Imhoff J.F."/>
            <person name="Rahn T."/>
            <person name="Kunzel S."/>
            <person name="Neulinger S.C."/>
        </authorList>
    </citation>
    <scope>NUCLEOTIDE SEQUENCE [LARGE SCALE GENOMIC DNA]</scope>
    <source>
        <strain evidence="20 21">DSM 161</strain>
    </source>
</reference>
<evidence type="ECO:0000256" key="16">
    <source>
        <dbReference type="ARBA" id="ARBA00032853"/>
    </source>
</evidence>
<dbReference type="Pfam" id="PF02654">
    <property type="entry name" value="CobS"/>
    <property type="match status" value="1"/>
</dbReference>
<comment type="similarity">
    <text evidence="4 19">Belongs to the CobS family.</text>
</comment>
<comment type="catalytic activity">
    <reaction evidence="18 19">
        <text>alpha-ribazole 5'-phosphate + adenosylcob(III)inamide-GDP = adenosylcob(III)alamin 5'-phosphate + GMP + H(+)</text>
        <dbReference type="Rhea" id="RHEA:23560"/>
        <dbReference type="ChEBI" id="CHEBI:15378"/>
        <dbReference type="ChEBI" id="CHEBI:57918"/>
        <dbReference type="ChEBI" id="CHEBI:58115"/>
        <dbReference type="ChEBI" id="CHEBI:60487"/>
        <dbReference type="ChEBI" id="CHEBI:60493"/>
        <dbReference type="EC" id="2.7.8.26"/>
    </reaction>
</comment>
<feature type="transmembrane region" description="Helical" evidence="19">
    <location>
        <begin position="138"/>
        <end position="165"/>
    </location>
</feature>
<dbReference type="HAMAP" id="MF_00719">
    <property type="entry name" value="CobS"/>
    <property type="match status" value="1"/>
</dbReference>
<keyword evidence="9 19" id="KW-0808">Transferase</keyword>
<evidence type="ECO:0000256" key="17">
    <source>
        <dbReference type="ARBA" id="ARBA00048623"/>
    </source>
</evidence>
<feature type="transmembrane region" description="Helical" evidence="19">
    <location>
        <begin position="201"/>
        <end position="220"/>
    </location>
</feature>
<evidence type="ECO:0000256" key="7">
    <source>
        <dbReference type="ARBA" id="ARBA00022475"/>
    </source>
</evidence>
<keyword evidence="12 19" id="KW-1133">Transmembrane helix</keyword>
<keyword evidence="13 19" id="KW-0472">Membrane</keyword>
<evidence type="ECO:0000313" key="21">
    <source>
        <dbReference type="Proteomes" id="UP000239724"/>
    </source>
</evidence>
<evidence type="ECO:0000256" key="2">
    <source>
        <dbReference type="ARBA" id="ARBA00004651"/>
    </source>
</evidence>
<evidence type="ECO:0000256" key="6">
    <source>
        <dbReference type="ARBA" id="ARBA00015850"/>
    </source>
</evidence>
<evidence type="ECO:0000256" key="13">
    <source>
        <dbReference type="ARBA" id="ARBA00023136"/>
    </source>
</evidence>
<dbReference type="GO" id="GO:0051073">
    <property type="term" value="F:adenosylcobinamide-GDP ribazoletransferase activity"/>
    <property type="evidence" value="ECO:0007669"/>
    <property type="project" value="UniProtKB-UniRule"/>
</dbReference>
<evidence type="ECO:0000256" key="19">
    <source>
        <dbReference type="HAMAP-Rule" id="MF_00719"/>
    </source>
</evidence>
<dbReference type="UniPathway" id="UPA00148">
    <property type="reaction ID" value="UER00238"/>
</dbReference>
<evidence type="ECO:0000256" key="12">
    <source>
        <dbReference type="ARBA" id="ARBA00022989"/>
    </source>
</evidence>
<dbReference type="EC" id="2.7.8.26" evidence="5 19"/>
<keyword evidence="7 19" id="KW-1003">Cell membrane</keyword>
<keyword evidence="10 19" id="KW-0812">Transmembrane</keyword>
<keyword evidence="8 19" id="KW-0169">Cobalamin biosynthesis</keyword>
<proteinExistence type="inferred from homology"/>
<accession>A0A2S6NGI3</accession>
<evidence type="ECO:0000256" key="11">
    <source>
        <dbReference type="ARBA" id="ARBA00022842"/>
    </source>
</evidence>
<evidence type="ECO:0000256" key="10">
    <source>
        <dbReference type="ARBA" id="ARBA00022692"/>
    </source>
</evidence>
<evidence type="ECO:0000313" key="20">
    <source>
        <dbReference type="EMBL" id="PPQ33721.1"/>
    </source>
</evidence>
<dbReference type="OrthoDB" id="9794626at2"/>